<name>A0ABR2H215_9EUKA</name>
<evidence type="ECO:0000313" key="2">
    <source>
        <dbReference type="EMBL" id="KAK8840254.1"/>
    </source>
</evidence>
<dbReference type="Gene3D" id="1.10.510.10">
    <property type="entry name" value="Transferase(Phosphotransferase) domain 1"/>
    <property type="match status" value="1"/>
</dbReference>
<comment type="caution">
    <text evidence="2">The sequence shown here is derived from an EMBL/GenBank/DDBJ whole genome shotgun (WGS) entry which is preliminary data.</text>
</comment>
<dbReference type="InterPro" id="IPR011990">
    <property type="entry name" value="TPR-like_helical_dom_sf"/>
</dbReference>
<dbReference type="InterPro" id="IPR008271">
    <property type="entry name" value="Ser/Thr_kinase_AS"/>
</dbReference>
<dbReference type="InterPro" id="IPR011009">
    <property type="entry name" value="Kinase-like_dom_sf"/>
</dbReference>
<dbReference type="SUPFAM" id="SSF56112">
    <property type="entry name" value="Protein kinase-like (PK-like)"/>
    <property type="match status" value="1"/>
</dbReference>
<dbReference type="EMBL" id="JAPFFF010000048">
    <property type="protein sequence ID" value="KAK8840254.1"/>
    <property type="molecule type" value="Genomic_DNA"/>
</dbReference>
<dbReference type="PROSITE" id="PS50011">
    <property type="entry name" value="PROTEIN_KINASE_DOM"/>
    <property type="match status" value="1"/>
</dbReference>
<dbReference type="PROSITE" id="PS00108">
    <property type="entry name" value="PROTEIN_KINASE_ST"/>
    <property type="match status" value="1"/>
</dbReference>
<dbReference type="Proteomes" id="UP001470230">
    <property type="component" value="Unassembled WGS sequence"/>
</dbReference>
<evidence type="ECO:0000313" key="3">
    <source>
        <dbReference type="Proteomes" id="UP001470230"/>
    </source>
</evidence>
<dbReference type="InterPro" id="IPR052945">
    <property type="entry name" value="Mitotic_Regulator"/>
</dbReference>
<evidence type="ECO:0000259" key="1">
    <source>
        <dbReference type="PROSITE" id="PS50011"/>
    </source>
</evidence>
<dbReference type="Gene3D" id="1.25.40.10">
    <property type="entry name" value="Tetratricopeptide repeat domain"/>
    <property type="match status" value="4"/>
</dbReference>
<dbReference type="PANTHER" id="PTHR43628:SF1">
    <property type="entry name" value="CHITIN SYNTHASE REGULATORY FACTOR 2-RELATED"/>
    <property type="match status" value="1"/>
</dbReference>
<sequence>MEAAFNQSNILRLIPQIDDIQDEVVNKIYSNFNFYQYQCEKTDIKEETIDKSNDKMALLNILNKINLFTYEISYVDNNLIKILPNIEVCFKNDANYTFINIAICIESICLIIENIDSKIFSEILNETNSIKINVHNDKSKSLVNANVTIEDNIKCFNQSHRSMSSIIMKNKFISKTINPILAFLIERHFYPSYLFNNKSFYLFDNLYDPNNNNNSSSEHIVRHKIYDYFISNKQTFTNNLGLIHNEIKEQFKQDDFNKLKKESHQKSQLYRFEEEEFIIIRMIYSTGSSLYYLVMHKKTLYLFLMKKVGNIELMDDYEHEIEFCENYSHRCFCRFYGFLFIKRRKGGFIYEFMSNGSLSNFNGQRSNEMNKLYSFLAICRVFQGIEYLHSNNLIHRDIKPGNILIDHDNIPYISDFETIRNVPLKEEEDCTQNIGSILYTSPEQDSGSNLTFESDIYSYGLVIYFLFEKDHYFINGKPKTDDIIVNIDASENINSLFHSCVKYDCTKRSSIIDIGKYIDKEFNIISFVDEYYCEEKTNNQYLEKIPLLYEILYWMFFKRMYFYDGDINLYFCLIRYPAISMYEHIADYFSGMISNEFYPKAKKFYELCTTFKNPRSYYRLGKIYQSYLGVQGDIIKAIEYYKLAYENNFTRALYDLALIYENDEYISNTEKANEYLNLIYSKCDPYFIYDMGMDCLHTDYSKALKCFEIASKKYFLAYLQLGIIYENGFGVERDSTRAKQYFDIYCSYDKLNFSYSVGSMYEKGEKVPLNYYRAREYFQQAASHNHPLAFFELGKMYECGRGGPKDFKLSEKCFDEYIRMKGESKSLRVGNLYKNGLDTFDSNYSNAKKYYNRALKYYETLAKENDPKAFYHLGLIYENGQGVQINSNKAQEFLIHYCQLTNDIKTYYRVGELYELKGKVLQNYSKVRYYFEIYIEKYSSNKDIYDEYSEERSLYIGALEALGVVYENGNGVQRDSAKAREYFHLLGQETSDYRNIGDIYEYGFKEVKQDHFKAMEYYELAVKNDESEALFELGKLYENGKGGKQDSKKAQELFEKYGYATNSFDRIGKLYDEGVEVKHDYFLAKKYYELGNKLDHSKCLWELGKLYEKGEGVKRDYLKAKEYYELSIKFDDSRGFVDLAKMYKYGKGVVIDYYKAKKLLELSIHYAKNNFNMDFMMNHVSFKYIELGDIYLNGKGCKKDYNKALECFENSVETKNYYGLYKIGEMYEYGLGVEKDITKAQEYYKLCAQENNGIAFYKLGEMFEKNNESSEKIKLFYAFSANKNNSNALLKLGDIYSEDDLNQISKQEAIKCYLKCKDIYENKCNYDTDYVPFIDVNSHIADNNLALIHLIIDCDIKKAHQFLKDSMSYDYPFAKNNYGLLLEMHFKDIETAKYMYERSSKSNFSLSEYNLANLLEKEGNLKESINYYKRASDHENDVLVYRGKRIEDKRLEISKKFIICLTNLKLVDYYLAKSNYIKTKKYFIRSLSKLIDNEISYKFKFIFNQNQNSFSYLWKFIYEFPLFHLSIQPNLEEKSINGINDSFEVENNNLNNACKINQKIINACDSFDYDVSYEKLAQTQKFDQMNLLNDNMKTLNHINEAGSENLIGDFNVTFEDSEKLFDFVIQNKFLLDIFHQEIKDIIEKMRKILYIRPYQILFGRIFLNNKPNISIPLLNPSIKDINEIFYEGFGIPI</sequence>
<reference evidence="2 3" key="1">
    <citation type="submission" date="2024-04" db="EMBL/GenBank/DDBJ databases">
        <title>Tritrichomonas musculus Genome.</title>
        <authorList>
            <person name="Alves-Ferreira E."/>
            <person name="Grigg M."/>
            <person name="Lorenzi H."/>
            <person name="Galac M."/>
        </authorList>
    </citation>
    <scope>NUCLEOTIDE SEQUENCE [LARGE SCALE GENOMIC DNA]</scope>
    <source>
        <strain evidence="2 3">EAF2021</strain>
    </source>
</reference>
<dbReference type="SMART" id="SM00220">
    <property type="entry name" value="S_TKc"/>
    <property type="match status" value="1"/>
</dbReference>
<protein>
    <recommendedName>
        <fullName evidence="1">Protein kinase domain-containing protein</fullName>
    </recommendedName>
</protein>
<dbReference type="InterPro" id="IPR006597">
    <property type="entry name" value="Sel1-like"/>
</dbReference>
<organism evidence="2 3">
    <name type="scientific">Tritrichomonas musculus</name>
    <dbReference type="NCBI Taxonomy" id="1915356"/>
    <lineage>
        <taxon>Eukaryota</taxon>
        <taxon>Metamonada</taxon>
        <taxon>Parabasalia</taxon>
        <taxon>Tritrichomonadida</taxon>
        <taxon>Tritrichomonadidae</taxon>
        <taxon>Tritrichomonas</taxon>
    </lineage>
</organism>
<dbReference type="CDD" id="cd00180">
    <property type="entry name" value="PKc"/>
    <property type="match status" value="1"/>
</dbReference>
<dbReference type="SMART" id="SM00671">
    <property type="entry name" value="SEL1"/>
    <property type="match status" value="20"/>
</dbReference>
<dbReference type="SMART" id="SM00028">
    <property type="entry name" value="TPR"/>
    <property type="match status" value="4"/>
</dbReference>
<feature type="domain" description="Protein kinase" evidence="1">
    <location>
        <begin position="277"/>
        <end position="522"/>
    </location>
</feature>
<gene>
    <name evidence="2" type="ORF">M9Y10_031199</name>
</gene>
<dbReference type="SUPFAM" id="SSF81901">
    <property type="entry name" value="HCP-like"/>
    <property type="match status" value="6"/>
</dbReference>
<dbReference type="PANTHER" id="PTHR43628">
    <property type="entry name" value="ACTIVATOR OF C KINASE PROTEIN 1-RELATED"/>
    <property type="match status" value="1"/>
</dbReference>
<dbReference type="Pfam" id="PF08238">
    <property type="entry name" value="Sel1"/>
    <property type="match status" value="16"/>
</dbReference>
<accession>A0ABR2H215</accession>
<dbReference type="InterPro" id="IPR000719">
    <property type="entry name" value="Prot_kinase_dom"/>
</dbReference>
<proteinExistence type="predicted"/>
<dbReference type="Pfam" id="PF00069">
    <property type="entry name" value="Pkinase"/>
    <property type="match status" value="1"/>
</dbReference>
<dbReference type="InterPro" id="IPR019734">
    <property type="entry name" value="TPR_rpt"/>
</dbReference>
<keyword evidence="3" id="KW-1185">Reference proteome</keyword>